<dbReference type="InterPro" id="IPR041698">
    <property type="entry name" value="Methyltransf_25"/>
</dbReference>
<keyword evidence="2" id="KW-0808">Transferase</keyword>
<evidence type="ECO:0000313" key="3">
    <source>
        <dbReference type="Proteomes" id="UP001597297"/>
    </source>
</evidence>
<dbReference type="SUPFAM" id="SSF53335">
    <property type="entry name" value="S-adenosyl-L-methionine-dependent methyltransferases"/>
    <property type="match status" value="1"/>
</dbReference>
<name>A0ABW5E3G0_9BACT</name>
<dbReference type="GO" id="GO:0061542">
    <property type="term" value="F:3-demethylubiquinol 3-O-methyltransferase activity"/>
    <property type="evidence" value="ECO:0007669"/>
    <property type="project" value="UniProtKB-EC"/>
</dbReference>
<dbReference type="GO" id="GO:0102208">
    <property type="term" value="F:2-polyprenyl-6-hydroxyphenol methylase activity"/>
    <property type="evidence" value="ECO:0007669"/>
    <property type="project" value="UniProtKB-EC"/>
</dbReference>
<sequence>MEVGKTARGYDALAPFWADRHRDSGYGVKQLERAIGFSLKKGKALDVGCGSSGRFMRVLLAAGYEVEGMDCSAEMLKLAKLELPECGYFQGDIASCDLSDSYAFISAWDSTFHLPLAGQEPALKTMCEALRQGGILIYTFGGVSDAGEISGGFEGQDFEYSSLGLSRNLELIAEFGCECLHLEFDQGPGEGHVYLIARKK</sequence>
<gene>
    <name evidence="2" type="ORF">ACFSQZ_04955</name>
</gene>
<dbReference type="InterPro" id="IPR029063">
    <property type="entry name" value="SAM-dependent_MTases_sf"/>
</dbReference>
<keyword evidence="3" id="KW-1185">Reference proteome</keyword>
<evidence type="ECO:0000259" key="1">
    <source>
        <dbReference type="Pfam" id="PF13649"/>
    </source>
</evidence>
<dbReference type="RefSeq" id="WP_377095201.1">
    <property type="nucleotide sequence ID" value="NZ_JBHSJM010000001.1"/>
</dbReference>
<organism evidence="2 3">
    <name type="scientific">Rubritalea spongiae</name>
    <dbReference type="NCBI Taxonomy" id="430797"/>
    <lineage>
        <taxon>Bacteria</taxon>
        <taxon>Pseudomonadati</taxon>
        <taxon>Verrucomicrobiota</taxon>
        <taxon>Verrucomicrobiia</taxon>
        <taxon>Verrucomicrobiales</taxon>
        <taxon>Rubritaleaceae</taxon>
        <taxon>Rubritalea</taxon>
    </lineage>
</organism>
<dbReference type="EMBL" id="JBHUJC010000013">
    <property type="protein sequence ID" value="MFD2275808.1"/>
    <property type="molecule type" value="Genomic_DNA"/>
</dbReference>
<dbReference type="EC" id="2.1.1.222" evidence="2"/>
<dbReference type="Gene3D" id="3.40.50.150">
    <property type="entry name" value="Vaccinia Virus protein VP39"/>
    <property type="match status" value="1"/>
</dbReference>
<comment type="caution">
    <text evidence="2">The sequence shown here is derived from an EMBL/GenBank/DDBJ whole genome shotgun (WGS) entry which is preliminary data.</text>
</comment>
<feature type="domain" description="Methyltransferase" evidence="1">
    <location>
        <begin position="45"/>
        <end position="134"/>
    </location>
</feature>
<keyword evidence="2" id="KW-0489">Methyltransferase</keyword>
<reference evidence="3" key="1">
    <citation type="journal article" date="2019" name="Int. J. Syst. Evol. Microbiol.">
        <title>The Global Catalogue of Microorganisms (GCM) 10K type strain sequencing project: providing services to taxonomists for standard genome sequencing and annotation.</title>
        <authorList>
            <consortium name="The Broad Institute Genomics Platform"/>
            <consortium name="The Broad Institute Genome Sequencing Center for Infectious Disease"/>
            <person name="Wu L."/>
            <person name="Ma J."/>
        </authorList>
    </citation>
    <scope>NUCLEOTIDE SEQUENCE [LARGE SCALE GENOMIC DNA]</scope>
    <source>
        <strain evidence="3">JCM 16545</strain>
    </source>
</reference>
<dbReference type="Proteomes" id="UP001597297">
    <property type="component" value="Unassembled WGS sequence"/>
</dbReference>
<dbReference type="Pfam" id="PF13649">
    <property type="entry name" value="Methyltransf_25"/>
    <property type="match status" value="1"/>
</dbReference>
<dbReference type="EC" id="2.1.1.64" evidence="2"/>
<evidence type="ECO:0000313" key="2">
    <source>
        <dbReference type="EMBL" id="MFD2275808.1"/>
    </source>
</evidence>
<dbReference type="GO" id="GO:0032259">
    <property type="term" value="P:methylation"/>
    <property type="evidence" value="ECO:0007669"/>
    <property type="project" value="UniProtKB-KW"/>
</dbReference>
<accession>A0ABW5E3G0</accession>
<protein>
    <submittedName>
        <fullName evidence="2">Class I SAM-dependent methyltransferase</fullName>
        <ecNumber evidence="2">2.1.1.222</ecNumber>
        <ecNumber evidence="2">2.1.1.64</ecNumber>
    </submittedName>
</protein>
<dbReference type="CDD" id="cd02440">
    <property type="entry name" value="AdoMet_MTases"/>
    <property type="match status" value="1"/>
</dbReference>
<proteinExistence type="predicted"/>